<comment type="caution">
    <text evidence="1">The sequence shown here is derived from an EMBL/GenBank/DDBJ whole genome shotgun (WGS) entry which is preliminary data.</text>
</comment>
<proteinExistence type="predicted"/>
<protein>
    <submittedName>
        <fullName evidence="1">Uncharacterized protein</fullName>
    </submittedName>
</protein>
<organism evidence="1 2">
    <name type="scientific">Candidatus Methanofishera endochildressiae</name>
    <dbReference type="NCBI Taxonomy" id="2738884"/>
    <lineage>
        <taxon>Bacteria</taxon>
        <taxon>Pseudomonadati</taxon>
        <taxon>Pseudomonadota</taxon>
        <taxon>Gammaproteobacteria</taxon>
        <taxon>Candidatus Methanofishera</taxon>
    </lineage>
</organism>
<evidence type="ECO:0000313" key="2">
    <source>
        <dbReference type="Proteomes" id="UP000537890"/>
    </source>
</evidence>
<evidence type="ECO:0000313" key="1">
    <source>
        <dbReference type="EMBL" id="NYT46694.1"/>
    </source>
</evidence>
<reference evidence="1 2" key="1">
    <citation type="submission" date="2020-05" db="EMBL/GenBank/DDBJ databases">
        <title>Horizontal transmission and recombination maintain forever young bacterial symbiont genomes.</title>
        <authorList>
            <person name="Russell S.L."/>
            <person name="Pepper-Tunick E."/>
            <person name="Svedberg J."/>
            <person name="Byrne A."/>
            <person name="Ruelas Castillo J."/>
            <person name="Vollmers C."/>
            <person name="Beinart R.A."/>
            <person name="Corbett-Detig R."/>
        </authorList>
    </citation>
    <scope>NUCLEOTIDE SEQUENCE [LARGE SCALE GENOMIC DNA]</scope>
    <source>
        <strain evidence="1">4727-3</strain>
    </source>
</reference>
<sequence length="98" mass="10854">MVKGPKGFLIKIKKLGKSTPKIFGKKDLGEVFPLFNDKETLALSRCNPKNFTPRKLGEASLTNPNHCGGLYSTLVGGEKIFISNRFAWLSSACTKKFF</sequence>
<dbReference type="Proteomes" id="UP000537890">
    <property type="component" value="Unassembled WGS sequence"/>
</dbReference>
<dbReference type="AlphaFoldDB" id="A0A7Z0MN16"/>
<dbReference type="EMBL" id="JACCHS010000029">
    <property type="protein sequence ID" value="NYT46694.1"/>
    <property type="molecule type" value="Genomic_DNA"/>
</dbReference>
<gene>
    <name evidence="1" type="ORF">H0A75_02565</name>
</gene>
<accession>A0A7Z0MN16</accession>
<name>A0A7Z0MN16_9GAMM</name>